<dbReference type="Proteomes" id="UP001165287">
    <property type="component" value="Unassembled WGS sequence"/>
</dbReference>
<feature type="transmembrane region" description="Helical" evidence="1">
    <location>
        <begin position="64"/>
        <end position="83"/>
    </location>
</feature>
<keyword evidence="1" id="KW-0472">Membrane</keyword>
<name>A0ABS7UUD6_9BACI</name>
<keyword evidence="3" id="KW-1185">Reference proteome</keyword>
<dbReference type="InterPro" id="IPR025495">
    <property type="entry name" value="DUF4386"/>
</dbReference>
<feature type="transmembrane region" description="Helical" evidence="1">
    <location>
        <begin position="34"/>
        <end position="52"/>
    </location>
</feature>
<keyword evidence="1" id="KW-1133">Transmembrane helix</keyword>
<keyword evidence="1" id="KW-0812">Transmembrane</keyword>
<sequence length="104" mass="11686">MIWSIRLIIFGGHLMMVGYLTFRSENIPKLISILLLIASFAYMIIHVCYTFLPQLNAFTSVLEAVLTIPMVLGELGFGIWLLFKGGKVPLVRDGGLTKKQMNIQ</sequence>
<evidence type="ECO:0000313" key="2">
    <source>
        <dbReference type="EMBL" id="MBZ5751677.1"/>
    </source>
</evidence>
<evidence type="ECO:0000313" key="3">
    <source>
        <dbReference type="Proteomes" id="UP001165287"/>
    </source>
</evidence>
<protein>
    <submittedName>
        <fullName evidence="2">DUF4386 domain-containing protein</fullName>
    </submittedName>
</protein>
<proteinExistence type="predicted"/>
<evidence type="ECO:0000256" key="1">
    <source>
        <dbReference type="SAM" id="Phobius"/>
    </source>
</evidence>
<organism evidence="2 3">
    <name type="scientific">Metabacillus rhizolycopersici</name>
    <dbReference type="NCBI Taxonomy" id="2875709"/>
    <lineage>
        <taxon>Bacteria</taxon>
        <taxon>Bacillati</taxon>
        <taxon>Bacillota</taxon>
        <taxon>Bacilli</taxon>
        <taxon>Bacillales</taxon>
        <taxon>Bacillaceae</taxon>
        <taxon>Metabacillus</taxon>
    </lineage>
</organism>
<accession>A0ABS7UUD6</accession>
<comment type="caution">
    <text evidence="2">The sequence shown here is derived from an EMBL/GenBank/DDBJ whole genome shotgun (WGS) entry which is preliminary data.</text>
</comment>
<gene>
    <name evidence="2" type="ORF">K9V48_15845</name>
</gene>
<reference evidence="2" key="1">
    <citation type="submission" date="2024-05" db="EMBL/GenBank/DDBJ databases">
        <title>Metabacillus sp. nov., isolated from the rhizosphere soil of tomato plants.</title>
        <authorList>
            <person name="Ma R."/>
        </authorList>
    </citation>
    <scope>NUCLEOTIDE SEQUENCE</scope>
    <source>
        <strain evidence="2">DBTR6</strain>
    </source>
</reference>
<feature type="transmembrane region" description="Helical" evidence="1">
    <location>
        <begin position="6"/>
        <end position="22"/>
    </location>
</feature>
<dbReference type="EMBL" id="JAIQUM010000037">
    <property type="protein sequence ID" value="MBZ5751677.1"/>
    <property type="molecule type" value="Genomic_DNA"/>
</dbReference>
<dbReference type="Pfam" id="PF14329">
    <property type="entry name" value="DUF4386"/>
    <property type="match status" value="1"/>
</dbReference>